<gene>
    <name evidence="8" type="primary">prfC</name>
    <name evidence="10" type="ORF">C6P99_00965</name>
</gene>
<dbReference type="InterPro" id="IPR041732">
    <property type="entry name" value="RF3_GTP-bd"/>
</dbReference>
<evidence type="ECO:0000256" key="4">
    <source>
        <dbReference type="ARBA" id="ARBA00022741"/>
    </source>
</evidence>
<dbReference type="GO" id="GO:0097216">
    <property type="term" value="F:guanosine tetraphosphate binding"/>
    <property type="evidence" value="ECO:0007669"/>
    <property type="project" value="UniProtKB-ARBA"/>
</dbReference>
<dbReference type="PANTHER" id="PTHR43556:SF2">
    <property type="entry name" value="PEPTIDE CHAIN RELEASE FACTOR RF3"/>
    <property type="match status" value="1"/>
</dbReference>
<dbReference type="Pfam" id="PF16658">
    <property type="entry name" value="RF3_C"/>
    <property type="match status" value="1"/>
</dbReference>
<dbReference type="InterPro" id="IPR031157">
    <property type="entry name" value="G_TR_CS"/>
</dbReference>
<dbReference type="PRINTS" id="PR00315">
    <property type="entry name" value="ELONGATNFCT"/>
</dbReference>
<evidence type="ECO:0000313" key="11">
    <source>
        <dbReference type="Proteomes" id="UP000237811"/>
    </source>
</evidence>
<dbReference type="PROSITE" id="PS00301">
    <property type="entry name" value="G_TR_1"/>
    <property type="match status" value="1"/>
</dbReference>
<dbReference type="InterPro" id="IPR000795">
    <property type="entry name" value="T_Tr_GTP-bd_dom"/>
</dbReference>
<dbReference type="HAMAP" id="MF_00072">
    <property type="entry name" value="Rel_fac_3"/>
    <property type="match status" value="1"/>
</dbReference>
<evidence type="ECO:0000256" key="3">
    <source>
        <dbReference type="ARBA" id="ARBA00022490"/>
    </source>
</evidence>
<evidence type="ECO:0000313" key="10">
    <source>
        <dbReference type="EMBL" id="PRE55970.1"/>
    </source>
</evidence>
<comment type="similarity">
    <text evidence="2 8">Belongs to the TRAFAC class translation factor GTPase superfamily. Classic translation factor GTPase family. PrfC subfamily.</text>
</comment>
<sequence length="535" mass="58837">MLSTESGRRRTFAVISHPDAGKTTLTEKLLLFSGAIHVAGAVKGRKSRRFATSDWMEIEKQRGISVASSVMQFVYRDTVFNLLDTPGHDDFSEDTYRVLTAVDAAVMVIDGVNGVEAQTIKLLDVCRRRRTPIITFINKLDRDVRPPIELLSDVERHLGVAAVPFSWPIGTGKGFCGVYDLRKGQILRFQRGSATRSPDTVVLQITDDQRVRAELGGVWSETKDEIELASGATPRFDRASFLAGLQSPVLFGSAVNNFGVEELLDALVDLAPPPSIRIADQRAVDPVDSQFTGMVFKVQANMDPMHRDRVAFVRVCSGRFMRGMALTVSKSGKRIKTNNVVTFLSQRRDLADEAFPGDIIGIPNHGSICLGDTLTEGEKLSFSGLPFFSPEIFRAVEATDPIRGKHLNEALRQLGEEGAIQVFRPVTTSAVLLGAVGALQFDVVAHRLANEYRVDVRFLPSSYRLSRWVTSEDPVALKRFCESNAARIAIDAAGALTLLGRHPAELSTLRELWPNVSFSHLREYSHQSAVTTAAA</sequence>
<dbReference type="NCBIfam" id="TIGR00231">
    <property type="entry name" value="small_GTP"/>
    <property type="match status" value="1"/>
</dbReference>
<dbReference type="PROSITE" id="PS51722">
    <property type="entry name" value="G_TR_2"/>
    <property type="match status" value="1"/>
</dbReference>
<dbReference type="GO" id="GO:0016150">
    <property type="term" value="F:translation release factor activity, codon nonspecific"/>
    <property type="evidence" value="ECO:0007669"/>
    <property type="project" value="TreeGrafter"/>
</dbReference>
<keyword evidence="4 8" id="KW-0547">Nucleotide-binding</keyword>
<dbReference type="InterPro" id="IPR038467">
    <property type="entry name" value="RF3_dom_3_sf"/>
</dbReference>
<dbReference type="InterPro" id="IPR009000">
    <property type="entry name" value="Transl_B-barrel_sf"/>
</dbReference>
<dbReference type="NCBIfam" id="TIGR00503">
    <property type="entry name" value="prfC"/>
    <property type="match status" value="1"/>
</dbReference>
<keyword evidence="3 8" id="KW-0963">Cytoplasm</keyword>
<dbReference type="Gene3D" id="3.40.50.300">
    <property type="entry name" value="P-loop containing nucleotide triphosphate hydrolases"/>
    <property type="match status" value="2"/>
</dbReference>
<dbReference type="Proteomes" id="UP000237811">
    <property type="component" value="Unassembled WGS sequence"/>
</dbReference>
<dbReference type="EMBL" id="PVFR01000005">
    <property type="protein sequence ID" value="PRE55970.1"/>
    <property type="molecule type" value="Genomic_DNA"/>
</dbReference>
<evidence type="ECO:0000256" key="1">
    <source>
        <dbReference type="ARBA" id="ARBA00004496"/>
    </source>
</evidence>
<evidence type="ECO:0000256" key="5">
    <source>
        <dbReference type="ARBA" id="ARBA00022917"/>
    </source>
</evidence>
<name>A0AB37B1T7_9BURK</name>
<dbReference type="GO" id="GO:0005829">
    <property type="term" value="C:cytosol"/>
    <property type="evidence" value="ECO:0007669"/>
    <property type="project" value="TreeGrafter"/>
</dbReference>
<dbReference type="Pfam" id="PF00009">
    <property type="entry name" value="GTP_EFTU"/>
    <property type="match status" value="1"/>
</dbReference>
<dbReference type="FunFam" id="3.30.70.3280:FF:000001">
    <property type="entry name" value="Peptide chain release factor 3"/>
    <property type="match status" value="1"/>
</dbReference>
<dbReference type="InterPro" id="IPR005225">
    <property type="entry name" value="Small_GTP-bd"/>
</dbReference>
<feature type="binding site" evidence="8">
    <location>
        <begin position="138"/>
        <end position="141"/>
    </location>
    <ligand>
        <name>GTP</name>
        <dbReference type="ChEBI" id="CHEBI:37565"/>
    </ligand>
</feature>
<dbReference type="GO" id="GO:0005525">
    <property type="term" value="F:GTP binding"/>
    <property type="evidence" value="ECO:0007669"/>
    <property type="project" value="UniProtKB-UniRule"/>
</dbReference>
<dbReference type="RefSeq" id="WP_105775792.1">
    <property type="nucleotide sequence ID" value="NZ_PVFQ01000037.1"/>
</dbReference>
<dbReference type="InterPro" id="IPR004548">
    <property type="entry name" value="PrfC"/>
</dbReference>
<protein>
    <recommendedName>
        <fullName evidence="7 8">Peptide chain release factor 3</fullName>
        <shortName evidence="8">RF-3</shortName>
    </recommendedName>
</protein>
<dbReference type="SUPFAM" id="SSF54980">
    <property type="entry name" value="EF-G C-terminal domain-like"/>
    <property type="match status" value="1"/>
</dbReference>
<proteinExistence type="inferred from homology"/>
<dbReference type="AlphaFoldDB" id="A0AB37B1T7"/>
<feature type="binding site" evidence="8">
    <location>
        <begin position="84"/>
        <end position="88"/>
    </location>
    <ligand>
        <name>GTP</name>
        <dbReference type="ChEBI" id="CHEBI:37565"/>
    </ligand>
</feature>
<dbReference type="Pfam" id="PF22042">
    <property type="entry name" value="EF-G_D2"/>
    <property type="match status" value="1"/>
</dbReference>
<evidence type="ECO:0000259" key="9">
    <source>
        <dbReference type="PROSITE" id="PS51722"/>
    </source>
</evidence>
<dbReference type="InterPro" id="IPR032090">
    <property type="entry name" value="RF3_C"/>
</dbReference>
<dbReference type="SUPFAM" id="SSF50447">
    <property type="entry name" value="Translation proteins"/>
    <property type="match status" value="1"/>
</dbReference>
<dbReference type="GO" id="GO:0006449">
    <property type="term" value="P:regulation of translational termination"/>
    <property type="evidence" value="ECO:0007669"/>
    <property type="project" value="UniProtKB-UniRule"/>
</dbReference>
<dbReference type="Gene3D" id="3.30.70.3280">
    <property type="entry name" value="Peptide chain release factor 3, domain III"/>
    <property type="match status" value="1"/>
</dbReference>
<comment type="function">
    <text evidence="8">Increases the formation of ribosomal termination complexes and stimulates activities of RF-1 and RF-2. It binds guanine nucleotides and has strong preference for UGA stop codons. It may interact directly with the ribosome. The stimulation of RF-1 and RF-2 is significantly reduced by GTP and GDP, but not by GMP.</text>
</comment>
<evidence type="ECO:0000256" key="7">
    <source>
        <dbReference type="ARBA" id="ARBA00073639"/>
    </source>
</evidence>
<dbReference type="InterPro" id="IPR035647">
    <property type="entry name" value="EFG_III/V"/>
</dbReference>
<feature type="binding site" evidence="8">
    <location>
        <begin position="16"/>
        <end position="23"/>
    </location>
    <ligand>
        <name>GTP</name>
        <dbReference type="ChEBI" id="CHEBI:37565"/>
    </ligand>
</feature>
<feature type="domain" description="Tr-type G" evidence="9">
    <location>
        <begin position="7"/>
        <end position="275"/>
    </location>
</feature>
<keyword evidence="6 8" id="KW-0342">GTP-binding</keyword>
<dbReference type="GO" id="GO:0016149">
    <property type="term" value="F:translation release factor activity, codon specific"/>
    <property type="evidence" value="ECO:0007669"/>
    <property type="project" value="UniProtKB-UniRule"/>
</dbReference>
<evidence type="ECO:0000256" key="6">
    <source>
        <dbReference type="ARBA" id="ARBA00023134"/>
    </source>
</evidence>
<dbReference type="PANTHER" id="PTHR43556">
    <property type="entry name" value="PEPTIDE CHAIN RELEASE FACTOR RF3"/>
    <property type="match status" value="1"/>
</dbReference>
<dbReference type="InterPro" id="IPR053905">
    <property type="entry name" value="EF-G-like_DII"/>
</dbReference>
<accession>A0AB37B1T7</accession>
<comment type="caution">
    <text evidence="10">The sequence shown here is derived from an EMBL/GenBank/DDBJ whole genome shotgun (WGS) entry which is preliminary data.</text>
</comment>
<dbReference type="SUPFAM" id="SSF52540">
    <property type="entry name" value="P-loop containing nucleoside triphosphate hydrolases"/>
    <property type="match status" value="1"/>
</dbReference>
<dbReference type="FunFam" id="3.40.50.300:FF:000542">
    <property type="entry name" value="Peptide chain release factor 3"/>
    <property type="match status" value="1"/>
</dbReference>
<organism evidence="10 11">
    <name type="scientific">Burkholderia multivorans</name>
    <dbReference type="NCBI Taxonomy" id="87883"/>
    <lineage>
        <taxon>Bacteria</taxon>
        <taxon>Pseudomonadati</taxon>
        <taxon>Pseudomonadota</taxon>
        <taxon>Betaproteobacteria</taxon>
        <taxon>Burkholderiales</taxon>
        <taxon>Burkholderiaceae</taxon>
        <taxon>Burkholderia</taxon>
        <taxon>Burkholderia cepacia complex</taxon>
    </lineage>
</organism>
<dbReference type="GO" id="GO:0003924">
    <property type="term" value="F:GTPase activity"/>
    <property type="evidence" value="ECO:0007669"/>
    <property type="project" value="InterPro"/>
</dbReference>
<evidence type="ECO:0000256" key="8">
    <source>
        <dbReference type="HAMAP-Rule" id="MF_00072"/>
    </source>
</evidence>
<reference evidence="10 11" key="1">
    <citation type="submission" date="2018-03" db="EMBL/GenBank/DDBJ databases">
        <authorList>
            <person name="Nguyen K."/>
            <person name="Fouts D."/>
            <person name="Sutton G."/>
        </authorList>
    </citation>
    <scope>NUCLEOTIDE SEQUENCE [LARGE SCALE GENOMIC DNA]</scope>
    <source>
        <strain evidence="10 11">AU14328</strain>
    </source>
</reference>
<dbReference type="InterPro" id="IPR027417">
    <property type="entry name" value="P-loop_NTPase"/>
</dbReference>
<dbReference type="CDD" id="cd04169">
    <property type="entry name" value="RF3"/>
    <property type="match status" value="1"/>
</dbReference>
<dbReference type="NCBIfam" id="NF001964">
    <property type="entry name" value="PRK00741.1"/>
    <property type="match status" value="1"/>
</dbReference>
<evidence type="ECO:0000256" key="2">
    <source>
        <dbReference type="ARBA" id="ARBA00009978"/>
    </source>
</evidence>
<keyword evidence="5 8" id="KW-0648">Protein biosynthesis</keyword>
<comment type="subcellular location">
    <subcellularLocation>
        <location evidence="1 8">Cytoplasm</location>
    </subcellularLocation>
</comment>